<protein>
    <submittedName>
        <fullName evidence="1">Uncharacterized protein</fullName>
    </submittedName>
</protein>
<dbReference type="EMBL" id="KV425947">
    <property type="protein sequence ID" value="KZV96089.1"/>
    <property type="molecule type" value="Genomic_DNA"/>
</dbReference>
<name>A0A166AXR4_EXIGL</name>
<reference evidence="1 2" key="1">
    <citation type="journal article" date="2016" name="Mol. Biol. Evol.">
        <title>Comparative Genomics of Early-Diverging Mushroom-Forming Fungi Provides Insights into the Origins of Lignocellulose Decay Capabilities.</title>
        <authorList>
            <person name="Nagy L.G."/>
            <person name="Riley R."/>
            <person name="Tritt A."/>
            <person name="Adam C."/>
            <person name="Daum C."/>
            <person name="Floudas D."/>
            <person name="Sun H."/>
            <person name="Yadav J.S."/>
            <person name="Pangilinan J."/>
            <person name="Larsson K.H."/>
            <person name="Matsuura K."/>
            <person name="Barry K."/>
            <person name="Labutti K."/>
            <person name="Kuo R."/>
            <person name="Ohm R.A."/>
            <person name="Bhattacharya S.S."/>
            <person name="Shirouzu T."/>
            <person name="Yoshinaga Y."/>
            <person name="Martin F.M."/>
            <person name="Grigoriev I.V."/>
            <person name="Hibbett D.S."/>
        </authorList>
    </citation>
    <scope>NUCLEOTIDE SEQUENCE [LARGE SCALE GENOMIC DNA]</scope>
    <source>
        <strain evidence="1 2">HHB12029</strain>
    </source>
</reference>
<dbReference type="AlphaFoldDB" id="A0A166AXR4"/>
<dbReference type="InParanoid" id="A0A166AXR4"/>
<evidence type="ECO:0000313" key="1">
    <source>
        <dbReference type="EMBL" id="KZV96089.1"/>
    </source>
</evidence>
<evidence type="ECO:0000313" key="2">
    <source>
        <dbReference type="Proteomes" id="UP000077266"/>
    </source>
</evidence>
<dbReference type="Proteomes" id="UP000077266">
    <property type="component" value="Unassembled WGS sequence"/>
</dbReference>
<organism evidence="1 2">
    <name type="scientific">Exidia glandulosa HHB12029</name>
    <dbReference type="NCBI Taxonomy" id="1314781"/>
    <lineage>
        <taxon>Eukaryota</taxon>
        <taxon>Fungi</taxon>
        <taxon>Dikarya</taxon>
        <taxon>Basidiomycota</taxon>
        <taxon>Agaricomycotina</taxon>
        <taxon>Agaricomycetes</taxon>
        <taxon>Auriculariales</taxon>
        <taxon>Exidiaceae</taxon>
        <taxon>Exidia</taxon>
    </lineage>
</organism>
<sequence length="52" mass="6079">MCGGDNCQCERKNEEMTEKRQYGGTHGQVVRNHKRYQSTMRRRVSSGPYQSL</sequence>
<proteinExistence type="predicted"/>
<accession>A0A166AXR4</accession>
<keyword evidence="2" id="KW-1185">Reference proteome</keyword>
<gene>
    <name evidence="1" type="ORF">EXIGLDRAFT_733915</name>
</gene>